<dbReference type="Pfam" id="PF17906">
    <property type="entry name" value="HTH_48"/>
    <property type="match status" value="1"/>
</dbReference>
<evidence type="ECO:0000256" key="2">
    <source>
        <dbReference type="SAM" id="MobiDB-lite"/>
    </source>
</evidence>
<reference evidence="4 5" key="1">
    <citation type="submission" date="2022-01" db="EMBL/GenBank/DDBJ databases">
        <title>A chromosomal length assembly of Cordylochernes scorpioides.</title>
        <authorList>
            <person name="Zeh D."/>
            <person name="Zeh J."/>
        </authorList>
    </citation>
    <scope>NUCLEOTIDE SEQUENCE [LARGE SCALE GENOMIC DNA]</scope>
    <source>
        <strain evidence="4">IN4F17</strain>
        <tissue evidence="4">Whole Body</tissue>
    </source>
</reference>
<dbReference type="InterPro" id="IPR036397">
    <property type="entry name" value="RNaseH_sf"/>
</dbReference>
<dbReference type="Proteomes" id="UP001235939">
    <property type="component" value="Chromosome 15"/>
</dbReference>
<dbReference type="Pfam" id="PF01541">
    <property type="entry name" value="GIY-YIG"/>
    <property type="match status" value="1"/>
</dbReference>
<dbReference type="Pfam" id="PF01498">
    <property type="entry name" value="HTH_Tnp_Tc3_2"/>
    <property type="match status" value="1"/>
</dbReference>
<dbReference type="SUPFAM" id="SSF56672">
    <property type="entry name" value="DNA/RNA polymerases"/>
    <property type="match status" value="1"/>
</dbReference>
<dbReference type="Pfam" id="PF00078">
    <property type="entry name" value="RVT_1"/>
    <property type="match status" value="1"/>
</dbReference>
<dbReference type="InterPro" id="IPR041426">
    <property type="entry name" value="Mos1_HTH"/>
</dbReference>
<dbReference type="InterPro" id="IPR000305">
    <property type="entry name" value="GIY-YIG_endonuc"/>
</dbReference>
<dbReference type="PANTHER" id="PTHR46060">
    <property type="entry name" value="MARINER MOS1 TRANSPOSASE-LIKE PROTEIN"/>
    <property type="match status" value="1"/>
</dbReference>
<comment type="subcellular location">
    <subcellularLocation>
        <location evidence="1">Nucleus</location>
    </subcellularLocation>
</comment>
<dbReference type="InterPro" id="IPR058912">
    <property type="entry name" value="HTH_animal"/>
</dbReference>
<dbReference type="SUPFAM" id="SSF46689">
    <property type="entry name" value="Homeodomain-like"/>
    <property type="match status" value="1"/>
</dbReference>
<sequence length="979" mass="113575">MERSLEQRYAIKFCVRLGKNATETFQMLQKAFKDDCISRSQSGKWHKAFKEGRKEVADEPRSGRPTTARTDENVDRVLEVLRTDRRLSIQQIADTLHMSTFVVHGIVTEDLQMRKVCAKLLPKVLTQDQKELRVLRCQELLDLIQNEPDFLNSVVTGNESWMFEYDPESKRQSCAWHTKSSPRPKKARMSKSRIKTMFIVFLDIRGIVYCERLKRRIARVRTDIKDTVKLHHDNATSHTAFIITNFLARNNTPPRLPSRRRYSIDAMTIKLFFTPQGKRRKSTRDHFQDTEVSYSGSPLYPITKYLSSIISPFQKKLPHTVPNPIVAIEAIKNTPVSSDSRIISFDIESLYTSIPHDEVILALQEFINSHPDLPLPIPKEALIELIKLCLSFNYLFYKNRYFKQVMGLPMGNPISSALANVFMDKIDKIIVESTQLQILMWKRYIDDVLCITEKKNGSLPFLDSQLTRNQNKIETKIYRKPTHTGSYLNFNSFGPIYHKIAVVKTLSKRLTTHFTDKNDEKIERARLFQELQSNNYPKEFIKKQLYAPKIPSTNNRQISTPNVFCSLPYSYGCERIARSLKKHNITTRYQPIQNLRCIFRHPDTKQIYKPEDRANVVYKILCKSCQAIYIGETSKTLSERINQHKSALKHHNPTSLLFETGRAIGLKEAGWSNRLIARNLCRSDAAIRRCWQKWVNNGSMQRQDGSGRPRATTEQEDRAIVRMAVTAPESKLSTNQRVTGTQVSKMTINRRLRERNLRAHRLLRCLPLTPVHRQVRLQWCRERSTWNCADWGRIVFSDESRFLLCPDDRRKRVWRRPGQRVDPGLTVEHHTGPQQGVKVWGAISFDSRTPLVVISGTLTAQRYVDDILRPVLLLFLSHHPGLTFKQDNARPHTARVTMDCLQSCRTLPWPARSPDLSPIEHIWDVMGRRLQPSGNVDYFARQLETIWQEIPQHTIRNLYQSMRRRVAACIQASGGPTTY</sequence>
<dbReference type="InterPro" id="IPR052709">
    <property type="entry name" value="Transposase-MT_Hybrid"/>
</dbReference>
<dbReference type="PANTHER" id="PTHR46060:SF1">
    <property type="entry name" value="MARINER MOS1 TRANSPOSASE-LIKE PROTEIN"/>
    <property type="match status" value="1"/>
</dbReference>
<evidence type="ECO:0000313" key="5">
    <source>
        <dbReference type="Proteomes" id="UP001235939"/>
    </source>
</evidence>
<feature type="region of interest" description="Disordered" evidence="2">
    <location>
        <begin position="49"/>
        <end position="71"/>
    </location>
</feature>
<evidence type="ECO:0000313" key="4">
    <source>
        <dbReference type="EMBL" id="UYV77409.1"/>
    </source>
</evidence>
<evidence type="ECO:0000256" key="1">
    <source>
        <dbReference type="ARBA" id="ARBA00004123"/>
    </source>
</evidence>
<dbReference type="Gene3D" id="3.40.1440.10">
    <property type="entry name" value="GIY-YIG endonuclease"/>
    <property type="match status" value="1"/>
</dbReference>
<organism evidence="4 5">
    <name type="scientific">Cordylochernes scorpioides</name>
    <dbReference type="NCBI Taxonomy" id="51811"/>
    <lineage>
        <taxon>Eukaryota</taxon>
        <taxon>Metazoa</taxon>
        <taxon>Ecdysozoa</taxon>
        <taxon>Arthropoda</taxon>
        <taxon>Chelicerata</taxon>
        <taxon>Arachnida</taxon>
        <taxon>Pseudoscorpiones</taxon>
        <taxon>Cheliferoidea</taxon>
        <taxon>Chernetidae</taxon>
        <taxon>Cordylochernes</taxon>
    </lineage>
</organism>
<evidence type="ECO:0000259" key="3">
    <source>
        <dbReference type="PROSITE" id="PS50878"/>
    </source>
</evidence>
<name>A0ABY6L968_9ARAC</name>
<accession>A0ABY6L968</accession>
<dbReference type="Pfam" id="PF13358">
    <property type="entry name" value="DDE_3"/>
    <property type="match status" value="1"/>
</dbReference>
<dbReference type="Gene3D" id="3.30.420.10">
    <property type="entry name" value="Ribonuclease H-like superfamily/Ribonuclease H"/>
    <property type="match status" value="2"/>
</dbReference>
<feature type="compositionally biased region" description="Basic and acidic residues" evidence="2">
    <location>
        <begin position="49"/>
        <end position="62"/>
    </location>
</feature>
<dbReference type="InterPro" id="IPR038717">
    <property type="entry name" value="Tc1-like_DDE_dom"/>
</dbReference>
<protein>
    <recommendedName>
        <fullName evidence="3">Reverse transcriptase domain-containing protein</fullName>
    </recommendedName>
</protein>
<dbReference type="InterPro" id="IPR035901">
    <property type="entry name" value="GIY-YIG_endonuc_sf"/>
</dbReference>
<gene>
    <name evidence="4" type="ORF">LAZ67_15000912</name>
</gene>
<dbReference type="InterPro" id="IPR043502">
    <property type="entry name" value="DNA/RNA_pol_sf"/>
</dbReference>
<feature type="domain" description="Reverse transcriptase" evidence="3">
    <location>
        <begin position="164"/>
        <end position="495"/>
    </location>
</feature>
<dbReference type="InterPro" id="IPR000477">
    <property type="entry name" value="RT_dom"/>
</dbReference>
<dbReference type="InterPro" id="IPR002492">
    <property type="entry name" value="Transposase_Tc1-like"/>
</dbReference>
<dbReference type="Gene3D" id="1.10.10.1450">
    <property type="match status" value="1"/>
</dbReference>
<keyword evidence="5" id="KW-1185">Reference proteome</keyword>
<dbReference type="EMBL" id="CP092877">
    <property type="protein sequence ID" value="UYV77409.1"/>
    <property type="molecule type" value="Genomic_DNA"/>
</dbReference>
<dbReference type="PROSITE" id="PS50878">
    <property type="entry name" value="RT_POL"/>
    <property type="match status" value="1"/>
</dbReference>
<dbReference type="Pfam" id="PF26215">
    <property type="entry name" value="HTH_animal"/>
    <property type="match status" value="1"/>
</dbReference>
<proteinExistence type="predicted"/>
<dbReference type="InterPro" id="IPR009057">
    <property type="entry name" value="Homeodomain-like_sf"/>
</dbReference>